<keyword evidence="5" id="KW-0732">Signal</keyword>
<evidence type="ECO:0000256" key="5">
    <source>
        <dbReference type="SAM" id="SignalP"/>
    </source>
</evidence>
<dbReference type="KEGG" id="sva:SVA_1035"/>
<gene>
    <name evidence="4" type="primary">msrA</name>
    <name evidence="7" type="ORF">SVA_1035</name>
</gene>
<comment type="similarity">
    <text evidence="4">Belongs to the MsrA Met sulfoxide reductase family.</text>
</comment>
<protein>
    <recommendedName>
        <fullName evidence="4">Peptide methionine sulfoxide reductase MsrA</fullName>
        <shortName evidence="4">Protein-methionine-S-oxide reductase</shortName>
        <ecNumber evidence="4">1.8.4.11</ecNumber>
    </recommendedName>
    <alternativeName>
        <fullName evidence="4">Peptide-methionine (S)-S-oxide reductase</fullName>
        <shortName evidence="4">Peptide Met(O) reductase</shortName>
    </alternativeName>
</protein>
<dbReference type="InterPro" id="IPR036509">
    <property type="entry name" value="Met_Sox_Rdtase_MsrA_sf"/>
</dbReference>
<dbReference type="NCBIfam" id="TIGR00401">
    <property type="entry name" value="msrA"/>
    <property type="match status" value="1"/>
</dbReference>
<evidence type="ECO:0000256" key="4">
    <source>
        <dbReference type="HAMAP-Rule" id="MF_01401"/>
    </source>
</evidence>
<feature type="chain" id="PRO_5008571297" description="Peptide methionine sulfoxide reductase MsrA" evidence="5">
    <location>
        <begin position="21"/>
        <end position="201"/>
    </location>
</feature>
<organism evidence="7 8">
    <name type="scientific">Sulfurifustis variabilis</name>
    <dbReference type="NCBI Taxonomy" id="1675686"/>
    <lineage>
        <taxon>Bacteria</taxon>
        <taxon>Pseudomonadati</taxon>
        <taxon>Pseudomonadota</taxon>
        <taxon>Gammaproteobacteria</taxon>
        <taxon>Acidiferrobacterales</taxon>
        <taxon>Acidiferrobacteraceae</taxon>
        <taxon>Sulfurifustis</taxon>
    </lineage>
</organism>
<accession>A0A1B4V898</accession>
<dbReference type="Gene3D" id="3.30.1060.10">
    <property type="entry name" value="Peptide methionine sulphoxide reductase MsrA"/>
    <property type="match status" value="1"/>
</dbReference>
<feature type="active site" evidence="4">
    <location>
        <position position="37"/>
    </location>
</feature>
<dbReference type="AlphaFoldDB" id="A0A1B4V898"/>
<name>A0A1B4V898_9GAMM</name>
<dbReference type="Pfam" id="PF01625">
    <property type="entry name" value="PMSR"/>
    <property type="match status" value="1"/>
</dbReference>
<dbReference type="SUPFAM" id="SSF55068">
    <property type="entry name" value="Peptide methionine sulfoxide reductase"/>
    <property type="match status" value="1"/>
</dbReference>
<keyword evidence="1 4" id="KW-0560">Oxidoreductase</keyword>
<evidence type="ECO:0000313" key="7">
    <source>
        <dbReference type="EMBL" id="BAU47614.1"/>
    </source>
</evidence>
<proteinExistence type="inferred from homology"/>
<dbReference type="HAMAP" id="MF_01401">
    <property type="entry name" value="MsrA"/>
    <property type="match status" value="1"/>
</dbReference>
<sequence>MRASTLGIALLVLMTGAAFAGPGDEAPLAKATFAGGCFWCMEPPFDALDGVVSTTSGYTGGAKPDPTYKEVSLGGTGHVEAVQILYDPRKISYERLLEVYWMNVDPFDPGGQFCDRGEQYATAIFYHDESQRRAAERSKEAIAARFPHPIVTPLRPAAAFYAAEEYHQDYYVKNPVRYKFYRYTCGRDRQLEKVWGRSEPQ</sequence>
<keyword evidence="8" id="KW-1185">Reference proteome</keyword>
<dbReference type="Proteomes" id="UP000218899">
    <property type="component" value="Chromosome"/>
</dbReference>
<evidence type="ECO:0000256" key="3">
    <source>
        <dbReference type="ARBA" id="ARBA00048782"/>
    </source>
</evidence>
<dbReference type="PANTHER" id="PTHR43774:SF1">
    <property type="entry name" value="PEPTIDE METHIONINE SULFOXIDE REDUCTASE MSRA 2"/>
    <property type="match status" value="1"/>
</dbReference>
<comment type="function">
    <text evidence="4">Has an important function as a repair enzyme for proteins that have been inactivated by oxidation. Catalyzes the reversible oxidation-reduction of methionine sulfoxide in proteins to methionine.</text>
</comment>
<evidence type="ECO:0000256" key="2">
    <source>
        <dbReference type="ARBA" id="ARBA00047806"/>
    </source>
</evidence>
<evidence type="ECO:0000313" key="8">
    <source>
        <dbReference type="Proteomes" id="UP000218899"/>
    </source>
</evidence>
<dbReference type="PANTHER" id="PTHR43774">
    <property type="entry name" value="PEPTIDE METHIONINE SULFOXIDE REDUCTASE"/>
    <property type="match status" value="1"/>
</dbReference>
<evidence type="ECO:0000256" key="1">
    <source>
        <dbReference type="ARBA" id="ARBA00023002"/>
    </source>
</evidence>
<dbReference type="EMBL" id="AP014936">
    <property type="protein sequence ID" value="BAU47614.1"/>
    <property type="molecule type" value="Genomic_DNA"/>
</dbReference>
<comment type="catalytic activity">
    <reaction evidence="2 4">
        <text>L-methionyl-[protein] + [thioredoxin]-disulfide + H2O = L-methionyl-(S)-S-oxide-[protein] + [thioredoxin]-dithiol</text>
        <dbReference type="Rhea" id="RHEA:14217"/>
        <dbReference type="Rhea" id="RHEA-COMP:10698"/>
        <dbReference type="Rhea" id="RHEA-COMP:10700"/>
        <dbReference type="Rhea" id="RHEA-COMP:12313"/>
        <dbReference type="Rhea" id="RHEA-COMP:12315"/>
        <dbReference type="ChEBI" id="CHEBI:15377"/>
        <dbReference type="ChEBI" id="CHEBI:16044"/>
        <dbReference type="ChEBI" id="CHEBI:29950"/>
        <dbReference type="ChEBI" id="CHEBI:44120"/>
        <dbReference type="ChEBI" id="CHEBI:50058"/>
        <dbReference type="EC" id="1.8.4.11"/>
    </reaction>
</comment>
<dbReference type="InterPro" id="IPR002569">
    <property type="entry name" value="Met_Sox_Rdtase_MsrA_dom"/>
</dbReference>
<dbReference type="GO" id="GO:0033744">
    <property type="term" value="F:L-methionine:thioredoxin-disulfide S-oxidoreductase activity"/>
    <property type="evidence" value="ECO:0007669"/>
    <property type="project" value="RHEA"/>
</dbReference>
<dbReference type="EC" id="1.8.4.11" evidence="4"/>
<feature type="domain" description="Peptide methionine sulphoxide reductase MsrA" evidence="6">
    <location>
        <begin position="30"/>
        <end position="179"/>
    </location>
</feature>
<feature type="signal peptide" evidence="5">
    <location>
        <begin position="1"/>
        <end position="20"/>
    </location>
</feature>
<comment type="catalytic activity">
    <reaction evidence="3 4">
        <text>[thioredoxin]-disulfide + L-methionine + H2O = L-methionine (S)-S-oxide + [thioredoxin]-dithiol</text>
        <dbReference type="Rhea" id="RHEA:19993"/>
        <dbReference type="Rhea" id="RHEA-COMP:10698"/>
        <dbReference type="Rhea" id="RHEA-COMP:10700"/>
        <dbReference type="ChEBI" id="CHEBI:15377"/>
        <dbReference type="ChEBI" id="CHEBI:29950"/>
        <dbReference type="ChEBI" id="CHEBI:50058"/>
        <dbReference type="ChEBI" id="CHEBI:57844"/>
        <dbReference type="ChEBI" id="CHEBI:58772"/>
        <dbReference type="EC" id="1.8.4.11"/>
    </reaction>
</comment>
<reference evidence="7 8" key="1">
    <citation type="submission" date="2015-08" db="EMBL/GenBank/DDBJ databases">
        <title>Complete genome sequence of Sulfurifustis variabilis.</title>
        <authorList>
            <person name="Miura A."/>
            <person name="Kojima H."/>
            <person name="Fukui M."/>
        </authorList>
    </citation>
    <scope>NUCLEOTIDE SEQUENCE [LARGE SCALE GENOMIC DNA]</scope>
    <source>
        <strain evidence="8">skN76</strain>
    </source>
</reference>
<evidence type="ECO:0000259" key="6">
    <source>
        <dbReference type="Pfam" id="PF01625"/>
    </source>
</evidence>
<dbReference type="GO" id="GO:0008113">
    <property type="term" value="F:peptide-methionine (S)-S-oxide reductase activity"/>
    <property type="evidence" value="ECO:0007669"/>
    <property type="project" value="UniProtKB-UniRule"/>
</dbReference>